<dbReference type="NCBIfam" id="NF005085">
    <property type="entry name" value="PRK06520.1"/>
    <property type="match status" value="1"/>
</dbReference>
<dbReference type="GO" id="GO:0009086">
    <property type="term" value="P:methionine biosynthetic process"/>
    <property type="evidence" value="ECO:0007669"/>
    <property type="project" value="InterPro"/>
</dbReference>
<dbReference type="InterPro" id="IPR002629">
    <property type="entry name" value="Met_Synth_C/arc"/>
</dbReference>
<comment type="caution">
    <text evidence="2">The sequence shown here is derived from an EMBL/GenBank/DDBJ whole genome shotgun (WGS) entry which is preliminary data.</text>
</comment>
<dbReference type="PANTHER" id="PTHR43844">
    <property type="entry name" value="METHIONINE SYNTHASE"/>
    <property type="match status" value="1"/>
</dbReference>
<dbReference type="HOGENOM" id="CLU_058877_0_0_9"/>
<organism evidence="2 3">
    <name type="scientific">Anaerostipes caccae (strain DSM 14662 / CCUG 47493 / JCM 13470 / NCIMB 13811 / L1-92)</name>
    <dbReference type="NCBI Taxonomy" id="411490"/>
    <lineage>
        <taxon>Bacteria</taxon>
        <taxon>Bacillati</taxon>
        <taxon>Bacillota</taxon>
        <taxon>Clostridia</taxon>
        <taxon>Lachnospirales</taxon>
        <taxon>Lachnospiraceae</taxon>
        <taxon>Anaerostipes</taxon>
    </lineage>
</organism>
<gene>
    <name evidence="2" type="ORF">ANACAC_00917</name>
</gene>
<name>B0MBX4_ANACD</name>
<evidence type="ECO:0000313" key="2">
    <source>
        <dbReference type="EMBL" id="EDR98334.1"/>
    </source>
</evidence>
<dbReference type="GO" id="GO:0003871">
    <property type="term" value="F:5-methyltetrahydropteroyltriglutamate-homocysteine S-methyltransferase activity"/>
    <property type="evidence" value="ECO:0007669"/>
    <property type="project" value="UniProtKB-EC"/>
</dbReference>
<sequence length="383" mass="44833">MHPGGLIMDRTSFPYYYDIVGSFLRTETLKAAKRQYKQGDMSAVRLKRIENQAVRELVRKQKEAGLKAVTDGELRRRWWHLDFLWYLNGIERKKYKRRPDIFREEETEPETLAVCGRISFGNHPFLNHFRFLKSISGDAAAKMTIPSPAMLHLICCVHPESYQPIPIYRNEKVLFEDIIRSYQKALRAFYNAGCRYLQFDDVSWGEFCSWERREVYRSRGIDTEKLSERYVWLINQVLRVKPEDMTVTLHVCRGNFYSARMISGSYEAVAEQLFGHCLVDGFFLEYNDSGQSGDFRPLRYIKNQKVALGLISVRSPVMEKDDVIQKKILQASSYVPLTQLCLSPQCGFASEEQQRFLTDEQQWEKIRNMKRIAEEVWKIPAGA</sequence>
<dbReference type="AlphaFoldDB" id="B0MBX4"/>
<dbReference type="SUPFAM" id="SSF51726">
    <property type="entry name" value="UROD/MetE-like"/>
    <property type="match status" value="1"/>
</dbReference>
<dbReference type="Gene3D" id="3.20.20.210">
    <property type="match status" value="1"/>
</dbReference>
<protein>
    <submittedName>
        <fullName evidence="2">Methionine synthase, vitamin-B12 independent</fullName>
        <ecNumber evidence="2">2.1.1.14</ecNumber>
    </submittedName>
</protein>
<dbReference type="Proteomes" id="UP000004935">
    <property type="component" value="Unassembled WGS sequence"/>
</dbReference>
<dbReference type="EC" id="2.1.1.14" evidence="2"/>
<dbReference type="PANTHER" id="PTHR43844:SF1">
    <property type="entry name" value="METHIONINE SYNTHASE"/>
    <property type="match status" value="1"/>
</dbReference>
<feature type="domain" description="Cobalamin-independent methionine synthase MetE C-terminal/archaeal" evidence="1">
    <location>
        <begin position="277"/>
        <end position="374"/>
    </location>
</feature>
<accession>B0MBX4</accession>
<dbReference type="InterPro" id="IPR038071">
    <property type="entry name" value="UROD/MetE-like_sf"/>
</dbReference>
<reference evidence="2" key="1">
    <citation type="submission" date="2007-11" db="EMBL/GenBank/DDBJ databases">
        <authorList>
            <person name="Fulton L."/>
            <person name="Clifton S."/>
            <person name="Fulton B."/>
            <person name="Xu J."/>
            <person name="Minx P."/>
            <person name="Pepin K.H."/>
            <person name="Johnson M."/>
            <person name="Thiruvilangam P."/>
            <person name="Bhonagiri V."/>
            <person name="Nash W.E."/>
            <person name="Mardis E.R."/>
            <person name="Wilson R.K."/>
        </authorList>
    </citation>
    <scope>NUCLEOTIDE SEQUENCE [LARGE SCALE GENOMIC DNA]</scope>
    <source>
        <strain evidence="2">DSM 14662</strain>
    </source>
</reference>
<evidence type="ECO:0000259" key="1">
    <source>
        <dbReference type="Pfam" id="PF01717"/>
    </source>
</evidence>
<dbReference type="STRING" id="411490.ANACAC_00917"/>
<proteinExistence type="predicted"/>
<evidence type="ECO:0000313" key="3">
    <source>
        <dbReference type="Proteomes" id="UP000004935"/>
    </source>
</evidence>
<dbReference type="EMBL" id="ABAX03000010">
    <property type="protein sequence ID" value="EDR98334.1"/>
    <property type="molecule type" value="Genomic_DNA"/>
</dbReference>
<dbReference type="CDD" id="cd03311">
    <property type="entry name" value="CIMS_C_terminal_like"/>
    <property type="match status" value="1"/>
</dbReference>
<keyword evidence="2" id="KW-0489">Methyltransferase</keyword>
<keyword evidence="2" id="KW-0808">Transferase</keyword>
<dbReference type="GO" id="GO:0032259">
    <property type="term" value="P:methylation"/>
    <property type="evidence" value="ECO:0007669"/>
    <property type="project" value="UniProtKB-KW"/>
</dbReference>
<reference evidence="2" key="2">
    <citation type="submission" date="2013-11" db="EMBL/GenBank/DDBJ databases">
        <title>Draft genome sequence of Anaerostipes caccae (DSM 14662).</title>
        <authorList>
            <person name="Sudarsanam P."/>
            <person name="Ley R."/>
            <person name="Guruge J."/>
            <person name="Turnbaugh P.J."/>
            <person name="Mahowald M."/>
            <person name="Liep D."/>
            <person name="Gordon J."/>
        </authorList>
    </citation>
    <scope>NUCLEOTIDE SEQUENCE</scope>
    <source>
        <strain evidence="2">DSM 14662</strain>
    </source>
</reference>
<dbReference type="GO" id="GO:0008270">
    <property type="term" value="F:zinc ion binding"/>
    <property type="evidence" value="ECO:0007669"/>
    <property type="project" value="InterPro"/>
</dbReference>
<dbReference type="eggNOG" id="COG0620">
    <property type="taxonomic scope" value="Bacteria"/>
</dbReference>
<keyword evidence="3" id="KW-1185">Reference proteome</keyword>
<dbReference type="Pfam" id="PF01717">
    <property type="entry name" value="Meth_synt_2"/>
    <property type="match status" value="1"/>
</dbReference>